<dbReference type="InterPro" id="IPR027417">
    <property type="entry name" value="P-loop_NTPase"/>
</dbReference>
<dbReference type="Gene3D" id="3.40.50.300">
    <property type="entry name" value="P-loop containing nucleotide triphosphate hydrolases"/>
    <property type="match status" value="1"/>
</dbReference>
<dbReference type="GO" id="GO:0005525">
    <property type="term" value="F:GTP binding"/>
    <property type="evidence" value="ECO:0007669"/>
    <property type="project" value="InterPro"/>
</dbReference>
<dbReference type="InParanoid" id="A0A409WCK9"/>
<reference evidence="3 4" key="1">
    <citation type="journal article" date="2018" name="Evol. Lett.">
        <title>Horizontal gene cluster transfer increased hallucinogenic mushroom diversity.</title>
        <authorList>
            <person name="Reynolds H.T."/>
            <person name="Vijayakumar V."/>
            <person name="Gluck-Thaler E."/>
            <person name="Korotkin H.B."/>
            <person name="Matheny P.B."/>
            <person name="Slot J.C."/>
        </authorList>
    </citation>
    <scope>NUCLEOTIDE SEQUENCE [LARGE SCALE GENOMIC DNA]</scope>
    <source>
        <strain evidence="3 4">SRW20</strain>
    </source>
</reference>
<dbReference type="AlphaFoldDB" id="A0A409WCK9"/>
<feature type="coiled-coil region" evidence="1">
    <location>
        <begin position="218"/>
        <end position="273"/>
    </location>
</feature>
<keyword evidence="1" id="KW-0175">Coiled coil</keyword>
<dbReference type="CDD" id="cd00882">
    <property type="entry name" value="Ras_like_GTPase"/>
    <property type="match status" value="1"/>
</dbReference>
<dbReference type="OrthoDB" id="8954335at2759"/>
<evidence type="ECO:0000313" key="3">
    <source>
        <dbReference type="EMBL" id="PPQ76190.1"/>
    </source>
</evidence>
<organism evidence="3 4">
    <name type="scientific">Gymnopilus dilepis</name>
    <dbReference type="NCBI Taxonomy" id="231916"/>
    <lineage>
        <taxon>Eukaryota</taxon>
        <taxon>Fungi</taxon>
        <taxon>Dikarya</taxon>
        <taxon>Basidiomycota</taxon>
        <taxon>Agaricomycotina</taxon>
        <taxon>Agaricomycetes</taxon>
        <taxon>Agaricomycetidae</taxon>
        <taxon>Agaricales</taxon>
        <taxon>Agaricineae</taxon>
        <taxon>Hymenogastraceae</taxon>
        <taxon>Gymnopilus</taxon>
    </lineage>
</organism>
<dbReference type="InterPro" id="IPR006073">
    <property type="entry name" value="GTP-bd"/>
</dbReference>
<dbReference type="Pfam" id="PF01926">
    <property type="entry name" value="MMR_HSR1"/>
    <property type="match status" value="1"/>
</dbReference>
<proteinExistence type="predicted"/>
<sequence length="276" mass="31734">MGSTGTGKSSFVKLITGDTSIKIGQSLESETSDVRVYRFRDQTRGRNVVIVDTPGFDDSRSGVTDTEILKKITNFLLEDSSHWRTCPRYDKDRKLTGLIYLTRISDPRFGGQSKRNLRMFKNLCGSKTFKNIVILTTFWDMLATVKEGIAREDELKYRFFQDLVDGGASFMRHDRTIDSAQGVLERVLAFDPTAVQIQEEIRIQGKALEDTSAGSVHREEVERIIAKHRQEVQELKAEIGNIRNDNSALRKELEEEQERLRKKLAQWEKEKQELEK</sequence>
<protein>
    <recommendedName>
        <fullName evidence="2">G domain-containing protein</fullName>
    </recommendedName>
</protein>
<dbReference type="SUPFAM" id="SSF52540">
    <property type="entry name" value="P-loop containing nucleoside triphosphate hydrolases"/>
    <property type="match status" value="1"/>
</dbReference>
<evidence type="ECO:0000259" key="2">
    <source>
        <dbReference type="Pfam" id="PF01926"/>
    </source>
</evidence>
<accession>A0A409WCK9</accession>
<dbReference type="Proteomes" id="UP000284706">
    <property type="component" value="Unassembled WGS sequence"/>
</dbReference>
<comment type="caution">
    <text evidence="3">The sequence shown here is derived from an EMBL/GenBank/DDBJ whole genome shotgun (WGS) entry which is preliminary data.</text>
</comment>
<dbReference type="EMBL" id="NHYE01005187">
    <property type="protein sequence ID" value="PPQ76190.1"/>
    <property type="molecule type" value="Genomic_DNA"/>
</dbReference>
<name>A0A409WCK9_9AGAR</name>
<feature type="domain" description="G" evidence="2">
    <location>
        <begin position="1"/>
        <end position="60"/>
    </location>
</feature>
<gene>
    <name evidence="3" type="ORF">CVT26_009364</name>
</gene>
<keyword evidence="4" id="KW-1185">Reference proteome</keyword>
<feature type="non-terminal residue" evidence="3">
    <location>
        <position position="276"/>
    </location>
</feature>
<evidence type="ECO:0000256" key="1">
    <source>
        <dbReference type="SAM" id="Coils"/>
    </source>
</evidence>
<evidence type="ECO:0000313" key="4">
    <source>
        <dbReference type="Proteomes" id="UP000284706"/>
    </source>
</evidence>